<dbReference type="InterPro" id="IPR044066">
    <property type="entry name" value="TRIAD_supradom"/>
</dbReference>
<evidence type="ECO:0000256" key="2">
    <source>
        <dbReference type="ARBA" id="ARBA00012251"/>
    </source>
</evidence>
<dbReference type="InterPro" id="IPR031127">
    <property type="entry name" value="E3_UB_ligase_RBR"/>
</dbReference>
<evidence type="ECO:0000256" key="6">
    <source>
        <dbReference type="ARBA" id="ARBA00022771"/>
    </source>
</evidence>
<feature type="compositionally biased region" description="Low complexity" evidence="10">
    <location>
        <begin position="1021"/>
        <end position="1033"/>
    </location>
</feature>
<name>A0AAD5RMN2_9PEZI</name>
<feature type="region of interest" description="Disordered" evidence="10">
    <location>
        <begin position="1"/>
        <end position="113"/>
    </location>
</feature>
<feature type="compositionally biased region" description="Low complexity" evidence="10">
    <location>
        <begin position="932"/>
        <end position="970"/>
    </location>
</feature>
<evidence type="ECO:0000313" key="12">
    <source>
        <dbReference type="EMBL" id="KAJ2898821.1"/>
    </source>
</evidence>
<feature type="coiled-coil region" evidence="9">
    <location>
        <begin position="638"/>
        <end position="676"/>
    </location>
</feature>
<feature type="compositionally biased region" description="Polar residues" evidence="10">
    <location>
        <begin position="1"/>
        <end position="26"/>
    </location>
</feature>
<keyword evidence="6" id="KW-0863">Zinc-finger</keyword>
<feature type="region of interest" description="Disordered" evidence="10">
    <location>
        <begin position="237"/>
        <end position="337"/>
    </location>
</feature>
<organism evidence="12 13">
    <name type="scientific">Zalerion maritima</name>
    <dbReference type="NCBI Taxonomy" id="339359"/>
    <lineage>
        <taxon>Eukaryota</taxon>
        <taxon>Fungi</taxon>
        <taxon>Dikarya</taxon>
        <taxon>Ascomycota</taxon>
        <taxon>Pezizomycotina</taxon>
        <taxon>Sordariomycetes</taxon>
        <taxon>Lulworthiomycetidae</taxon>
        <taxon>Lulworthiales</taxon>
        <taxon>Lulworthiaceae</taxon>
        <taxon>Zalerion</taxon>
    </lineage>
</organism>
<dbReference type="CDD" id="cd22584">
    <property type="entry name" value="Rcat_RBR_unk"/>
    <property type="match status" value="1"/>
</dbReference>
<evidence type="ECO:0000256" key="7">
    <source>
        <dbReference type="ARBA" id="ARBA00022786"/>
    </source>
</evidence>
<dbReference type="InterPro" id="IPR002867">
    <property type="entry name" value="IBR_dom"/>
</dbReference>
<proteinExistence type="predicted"/>
<dbReference type="Gene3D" id="3.30.40.10">
    <property type="entry name" value="Zinc/RING finger domain, C3HC4 (zinc finger)"/>
    <property type="match status" value="1"/>
</dbReference>
<feature type="region of interest" description="Disordered" evidence="10">
    <location>
        <begin position="902"/>
        <end position="1058"/>
    </location>
</feature>
<dbReference type="GO" id="GO:0061630">
    <property type="term" value="F:ubiquitin protein ligase activity"/>
    <property type="evidence" value="ECO:0007669"/>
    <property type="project" value="UniProtKB-EC"/>
</dbReference>
<evidence type="ECO:0000313" key="13">
    <source>
        <dbReference type="Proteomes" id="UP001201980"/>
    </source>
</evidence>
<feature type="compositionally biased region" description="Low complexity" evidence="10">
    <location>
        <begin position="62"/>
        <end position="73"/>
    </location>
</feature>
<feature type="coiled-coil region" evidence="9">
    <location>
        <begin position="730"/>
        <end position="761"/>
    </location>
</feature>
<evidence type="ECO:0000256" key="9">
    <source>
        <dbReference type="SAM" id="Coils"/>
    </source>
</evidence>
<keyword evidence="7" id="KW-0833">Ubl conjugation pathway</keyword>
<dbReference type="Gene3D" id="1.20.120.1750">
    <property type="match status" value="1"/>
</dbReference>
<dbReference type="Proteomes" id="UP001201980">
    <property type="component" value="Unassembled WGS sequence"/>
</dbReference>
<evidence type="ECO:0000256" key="5">
    <source>
        <dbReference type="ARBA" id="ARBA00022737"/>
    </source>
</evidence>
<keyword evidence="8" id="KW-0862">Zinc</keyword>
<dbReference type="GO" id="GO:0016567">
    <property type="term" value="P:protein ubiquitination"/>
    <property type="evidence" value="ECO:0007669"/>
    <property type="project" value="InterPro"/>
</dbReference>
<evidence type="ECO:0000256" key="1">
    <source>
        <dbReference type="ARBA" id="ARBA00001798"/>
    </source>
</evidence>
<protein>
    <recommendedName>
        <fullName evidence="2">RBR-type E3 ubiquitin transferase</fullName>
        <ecNumber evidence="2">2.3.2.31</ecNumber>
    </recommendedName>
</protein>
<dbReference type="SUPFAM" id="SSF57850">
    <property type="entry name" value="RING/U-box"/>
    <property type="match status" value="2"/>
</dbReference>
<dbReference type="InterPro" id="IPR013083">
    <property type="entry name" value="Znf_RING/FYVE/PHD"/>
</dbReference>
<feature type="compositionally biased region" description="Acidic residues" evidence="10">
    <location>
        <begin position="903"/>
        <end position="931"/>
    </location>
</feature>
<reference evidence="12" key="1">
    <citation type="submission" date="2022-07" db="EMBL/GenBank/DDBJ databases">
        <title>Draft genome sequence of Zalerion maritima ATCC 34329, a (micro)plastics degrading marine fungus.</title>
        <authorList>
            <person name="Paco A."/>
            <person name="Goncalves M.F.M."/>
            <person name="Rocha-Santos T.A.P."/>
            <person name="Alves A."/>
        </authorList>
    </citation>
    <scope>NUCLEOTIDE SEQUENCE</scope>
    <source>
        <strain evidence="12">ATCC 34329</strain>
    </source>
</reference>
<feature type="compositionally biased region" description="Basic and acidic residues" evidence="10">
    <location>
        <begin position="237"/>
        <end position="264"/>
    </location>
</feature>
<keyword evidence="3" id="KW-0808">Transferase</keyword>
<dbReference type="EC" id="2.3.2.31" evidence="2"/>
<keyword evidence="13" id="KW-1185">Reference proteome</keyword>
<dbReference type="EMBL" id="JAKWBI020000216">
    <property type="protein sequence ID" value="KAJ2898821.1"/>
    <property type="molecule type" value="Genomic_DNA"/>
</dbReference>
<dbReference type="GO" id="GO:0008270">
    <property type="term" value="F:zinc ion binding"/>
    <property type="evidence" value="ECO:0007669"/>
    <property type="project" value="UniProtKB-KW"/>
</dbReference>
<dbReference type="PROSITE" id="PS51873">
    <property type="entry name" value="TRIAD"/>
    <property type="match status" value="1"/>
</dbReference>
<keyword evidence="9" id="KW-0175">Coiled coil</keyword>
<evidence type="ECO:0000256" key="8">
    <source>
        <dbReference type="ARBA" id="ARBA00022833"/>
    </source>
</evidence>
<keyword evidence="5" id="KW-0677">Repeat</keyword>
<comment type="catalytic activity">
    <reaction evidence="1">
        <text>[E2 ubiquitin-conjugating enzyme]-S-ubiquitinyl-L-cysteine + [acceptor protein]-L-lysine = [E2 ubiquitin-conjugating enzyme]-L-cysteine + [acceptor protein]-N(6)-ubiquitinyl-L-lysine.</text>
        <dbReference type="EC" id="2.3.2.31"/>
    </reaction>
</comment>
<feature type="compositionally biased region" description="Polar residues" evidence="10">
    <location>
        <begin position="301"/>
        <end position="311"/>
    </location>
</feature>
<dbReference type="PANTHER" id="PTHR11685">
    <property type="entry name" value="RBR FAMILY RING FINGER AND IBR DOMAIN-CONTAINING"/>
    <property type="match status" value="1"/>
</dbReference>
<feature type="domain" description="RING-type" evidence="11">
    <location>
        <begin position="405"/>
        <end position="631"/>
    </location>
</feature>
<gene>
    <name evidence="12" type="ORF">MKZ38_003641</name>
</gene>
<evidence type="ECO:0000259" key="11">
    <source>
        <dbReference type="PROSITE" id="PS51873"/>
    </source>
</evidence>
<sequence>MHNRTNTMASDTLSLPSQQPRLSITTIMDKEGDSTTTVLSPSPIVENEVEKKKKKKKKQGQPELLSPLSAASPLGGGSELTTNPFRRRMATTKTTIQDTGVGPGGSSNSNSVIDQALSGVSDDFQPAKRIDKGKGVSIEHTLQQSQQPTSASASVLVPTSTSARGSLFSVTDVDSSSTVTRGEYGEYGDYGDENDGVDWESFEPPEALTRLPNVESDIIKYVVEESITRIKVRIEEKKDRAREREEAERRAREMREDQQGKEVVIDTSGDGGERRPSITVAEYGATATPVDGTPRLGVAKQDTNLATTSTLDSRKSKDSSISRPDIPTKSSKRSRFGLRRLLGREEKAESMAMGVSRHKGSRSVNRIDLSLAAMLPHAIPRARPADLLSALRLSSDSGGPTKAEELVECVSCLDDVPVSATVNLSSCSHSYCRPCFVRLVASSTSNETHWPPKCCLSPIPKTQILPNIPEHLRKTFGDKEAEWSIPAADRIYCSVSTCSLFIPSTSPNPNPNSNSNSNPAAAAAAAAASSVDHATRTARCAGGHRTCTLCRGAAHPGTETCPNDVELLRTEALATEEGWKRCTSCGVLVEHRDACQHMTCRCGAQFCYVCGLVWRTCSCSMEELGRLKRRAAERRDGREREEREAAEAVRQVEEFEREEERKRALLELERARREREERRAGRRKRRSEEGERKRVVGEKFVELGAMMRELDELQRVVLGYEQDRRREGFLEGVQMVRRDVREEVERKKEEARRIKEEKVGDVKLALDMQSKARLAEQTAQEMEYEAVLRAFWEGKCRKEEHVAPRVEGSLNPWKAQNRERMALWIAWREEEMQRKKDVAEEEEGIQVEIAEAAVERTEENVARRENEEMARRKAEWRWFRAVIGERGDIMEDMEKEELGAMVVEEDTEDEGDKDGDDGELETLERDVEEAEAAAGKAADGDTVASGSGSAPGSAIGVSLGNSSSSSSSSSTRPGPTRPRRLYAATNPMSDPDVHSTSSGVHGYTLEVEVAEERGGGGGEPGPSSGSSQRQGAGQKRSSVFAGFMKKTRSGDSGIGVAI</sequence>
<keyword evidence="4" id="KW-0479">Metal-binding</keyword>
<evidence type="ECO:0000256" key="10">
    <source>
        <dbReference type="SAM" id="MobiDB-lite"/>
    </source>
</evidence>
<evidence type="ECO:0000256" key="3">
    <source>
        <dbReference type="ARBA" id="ARBA00022679"/>
    </source>
</evidence>
<accession>A0AAD5RMN2</accession>
<dbReference type="SMART" id="SM00647">
    <property type="entry name" value="IBR"/>
    <property type="match status" value="2"/>
</dbReference>
<dbReference type="AlphaFoldDB" id="A0AAD5RMN2"/>
<evidence type="ECO:0000256" key="4">
    <source>
        <dbReference type="ARBA" id="ARBA00022723"/>
    </source>
</evidence>
<comment type="caution">
    <text evidence="12">The sequence shown here is derived from an EMBL/GenBank/DDBJ whole genome shotgun (WGS) entry which is preliminary data.</text>
</comment>